<dbReference type="AlphaFoldDB" id="A0A3L6EBM7"/>
<comment type="caution">
    <text evidence="2">The sequence shown here is derived from an EMBL/GenBank/DDBJ whole genome shotgun (WGS) entry which is preliminary data.</text>
</comment>
<evidence type="ECO:0000313" key="2">
    <source>
        <dbReference type="EMBL" id="PWZ18429.1"/>
    </source>
</evidence>
<dbReference type="EMBL" id="NCVQ01000007">
    <property type="protein sequence ID" value="PWZ18429.1"/>
    <property type="molecule type" value="Genomic_DNA"/>
</dbReference>
<evidence type="ECO:0000313" key="3">
    <source>
        <dbReference type="Proteomes" id="UP000251960"/>
    </source>
</evidence>
<evidence type="ECO:0000256" key="1">
    <source>
        <dbReference type="SAM" id="MobiDB-lite"/>
    </source>
</evidence>
<protein>
    <submittedName>
        <fullName evidence="2">Uncharacterized protein</fullName>
    </submittedName>
</protein>
<reference evidence="2 3" key="1">
    <citation type="journal article" date="2018" name="Nat. Genet.">
        <title>Extensive intraspecific gene order and gene structural variations between Mo17 and other maize genomes.</title>
        <authorList>
            <person name="Sun S."/>
            <person name="Zhou Y."/>
            <person name="Chen J."/>
            <person name="Shi J."/>
            <person name="Zhao H."/>
            <person name="Zhao H."/>
            <person name="Song W."/>
            <person name="Zhang M."/>
            <person name="Cui Y."/>
            <person name="Dong X."/>
            <person name="Liu H."/>
            <person name="Ma X."/>
            <person name="Jiao Y."/>
            <person name="Wang B."/>
            <person name="Wei X."/>
            <person name="Stein J.C."/>
            <person name="Glaubitz J.C."/>
            <person name="Lu F."/>
            <person name="Yu G."/>
            <person name="Liang C."/>
            <person name="Fengler K."/>
            <person name="Li B."/>
            <person name="Rafalski A."/>
            <person name="Schnable P.S."/>
            <person name="Ware D.H."/>
            <person name="Buckler E.S."/>
            <person name="Lai J."/>
        </authorList>
    </citation>
    <scope>NUCLEOTIDE SEQUENCE [LARGE SCALE GENOMIC DNA]</scope>
    <source>
        <strain evidence="3">cv. Missouri 17</strain>
        <tissue evidence="2">Seedling</tissue>
    </source>
</reference>
<sequence>MAATSRLLPPPRFRFGAIDLYDGNGDGDDSSVAAGGAQYLPPKRTFVFSWPTRFWIEIELSREVHAGSGFRAWRRDVLRPDRTAGEAWAPPAPKANSNVPGGPFGRR</sequence>
<organism evidence="2 3">
    <name type="scientific">Zea mays</name>
    <name type="common">Maize</name>
    <dbReference type="NCBI Taxonomy" id="4577"/>
    <lineage>
        <taxon>Eukaryota</taxon>
        <taxon>Viridiplantae</taxon>
        <taxon>Streptophyta</taxon>
        <taxon>Embryophyta</taxon>
        <taxon>Tracheophyta</taxon>
        <taxon>Spermatophyta</taxon>
        <taxon>Magnoliopsida</taxon>
        <taxon>Liliopsida</taxon>
        <taxon>Poales</taxon>
        <taxon>Poaceae</taxon>
        <taxon>PACMAD clade</taxon>
        <taxon>Panicoideae</taxon>
        <taxon>Andropogonodae</taxon>
        <taxon>Andropogoneae</taxon>
        <taxon>Tripsacinae</taxon>
        <taxon>Zea</taxon>
    </lineage>
</organism>
<dbReference type="Proteomes" id="UP000251960">
    <property type="component" value="Chromosome 6"/>
</dbReference>
<proteinExistence type="predicted"/>
<accession>A0A3L6EBM7</accession>
<gene>
    <name evidence="2" type="ORF">Zm00014a_013724</name>
</gene>
<feature type="region of interest" description="Disordered" evidence="1">
    <location>
        <begin position="84"/>
        <end position="107"/>
    </location>
</feature>
<name>A0A3L6EBM7_MAIZE</name>